<dbReference type="HOGENOM" id="CLU_2553276_0_0_9"/>
<evidence type="ECO:0000313" key="1">
    <source>
        <dbReference type="EMBL" id="EHM45235.1"/>
    </source>
</evidence>
<sequence length="82" mass="9463">MFFKFYNRRPVFNMKFRRIIHPGERCLHATPISIRKVGQEPVTQLGQFLDEASQYSGDQTEPAPFSNRGQALYIEGPGTIKF</sequence>
<proteinExistence type="predicted"/>
<comment type="caution">
    <text evidence="1">The sequence shown here is derived from an EMBL/GenBank/DDBJ whole genome shotgun (WGS) entry which is preliminary data.</text>
</comment>
<organism evidence="1 2">
    <name type="scientific">Flavonifractor plautii ATCC 29863</name>
    <dbReference type="NCBI Taxonomy" id="411475"/>
    <lineage>
        <taxon>Bacteria</taxon>
        <taxon>Bacillati</taxon>
        <taxon>Bacillota</taxon>
        <taxon>Clostridia</taxon>
        <taxon>Eubacteriales</taxon>
        <taxon>Oscillospiraceae</taxon>
        <taxon>Flavonifractor</taxon>
    </lineage>
</organism>
<gene>
    <name evidence="1" type="ORF">HMPREF0372_02569</name>
</gene>
<protein>
    <submittedName>
        <fullName evidence="1">Uncharacterized protein</fullName>
    </submittedName>
</protein>
<reference evidence="1 2" key="1">
    <citation type="submission" date="2011-08" db="EMBL/GenBank/DDBJ databases">
        <authorList>
            <person name="Weinstock G."/>
            <person name="Sodergren E."/>
            <person name="Clifton S."/>
            <person name="Fulton L."/>
            <person name="Fulton B."/>
            <person name="Courtney L."/>
            <person name="Fronick C."/>
            <person name="Harrison M."/>
            <person name="Strong C."/>
            <person name="Farmer C."/>
            <person name="Delahaunty K."/>
            <person name="Markovic C."/>
            <person name="Hall O."/>
            <person name="Minx P."/>
            <person name="Tomlinson C."/>
            <person name="Mitreva M."/>
            <person name="Hou S."/>
            <person name="Chen J."/>
            <person name="Wollam A."/>
            <person name="Pepin K.H."/>
            <person name="Johnson M."/>
            <person name="Bhonagiri V."/>
            <person name="Zhang X."/>
            <person name="Suruliraj S."/>
            <person name="Warren W."/>
            <person name="Chinwalla A."/>
            <person name="Mardis E.R."/>
            <person name="Wilson R.K."/>
        </authorList>
    </citation>
    <scope>NUCLEOTIDE SEQUENCE [LARGE SCALE GENOMIC DNA]</scope>
    <source>
        <strain evidence="1 2">ATCC 29863</strain>
    </source>
</reference>
<evidence type="ECO:0000313" key="2">
    <source>
        <dbReference type="Proteomes" id="UP000004459"/>
    </source>
</evidence>
<dbReference type="EMBL" id="AGCK01000215">
    <property type="protein sequence ID" value="EHM45235.1"/>
    <property type="molecule type" value="Genomic_DNA"/>
</dbReference>
<dbReference type="Proteomes" id="UP000004459">
    <property type="component" value="Unassembled WGS sequence"/>
</dbReference>
<accession>G9YSR0</accession>
<dbReference type="AlphaFoldDB" id="G9YSR0"/>
<name>G9YSR0_FLAPL</name>